<evidence type="ECO:0000313" key="4">
    <source>
        <dbReference type="EMBL" id="AYJ38940.1"/>
    </source>
</evidence>
<sequence length="422" mass="48331">MKMKRVSLKTKVATSFYNLHVDIKHRRHSNYWLSGGRGSTKSSFVSIEVVLGIMKDPEANAVVLRKVANTLRDSVFDQYLWAIDVLGVEDYWKESVSPMVLTYMPTGQQIRFKGADKPRKIKSQKFRHGYTKFKHYEEVDEFGGWPEIRSMNQSLNRGGSDIITFYSYNPPASQNSWVNKVTDSEGLRGDTLVHKSDYLSVPREWLGKEFIADAEQLKEDNPKAYAHEYLGEITGTGAEVFNNIIKRRITEQELQTFDNPRRGLDFGFASDPLAYEQVFFDVARHRLYIYAEVYQVGLKNQNAVDLIKPYDPENKPITGDSASPGTIAELRDMGLPVIGAIKGPGSRDQGFKWLQDLREIIIDPERCPNAAREFTAYELERDKYGELKAEYPDGNDHSIDAVRYAIESIMRKGGFKPWKQKR</sequence>
<dbReference type="InterPro" id="IPR027417">
    <property type="entry name" value="P-loop_NTPase"/>
</dbReference>
<gene>
    <name evidence="3" type="ORF">LP667_08675</name>
    <name evidence="4" type="ORF">LP667_08970</name>
</gene>
<dbReference type="Proteomes" id="UP000277896">
    <property type="component" value="Chromosome"/>
</dbReference>
<dbReference type="NCBIfam" id="TIGR01547">
    <property type="entry name" value="phage_term_2"/>
    <property type="match status" value="1"/>
</dbReference>
<accession>A0AAD0TP70</accession>
<protein>
    <submittedName>
        <fullName evidence="4">PBSX family phage terminase large subunit</fullName>
    </submittedName>
</protein>
<feature type="domain" description="Phage terminase large subunit C-terminal" evidence="2">
    <location>
        <begin position="265"/>
        <end position="407"/>
    </location>
</feature>
<reference evidence="4 5" key="1">
    <citation type="submission" date="2018-10" db="EMBL/GenBank/DDBJ databases">
        <title>Genome seuquencing of Lactobacillus species.</title>
        <authorList>
            <person name="Baek C."/>
            <person name="Yi H."/>
        </authorList>
    </citation>
    <scope>NUCLEOTIDE SEQUENCE [LARGE SCALE GENOMIC DNA]</scope>
    <source>
        <strain evidence="4 5">DSM 10667</strain>
    </source>
</reference>
<dbReference type="Gene3D" id="3.30.420.280">
    <property type="match status" value="1"/>
</dbReference>
<dbReference type="Pfam" id="PF17288">
    <property type="entry name" value="Terminase_3C"/>
    <property type="match status" value="1"/>
</dbReference>
<evidence type="ECO:0000259" key="1">
    <source>
        <dbReference type="Pfam" id="PF04466"/>
    </source>
</evidence>
<dbReference type="PANTHER" id="PTHR39184">
    <property type="match status" value="1"/>
</dbReference>
<dbReference type="AlphaFoldDB" id="A0AAD0TP70"/>
<dbReference type="InterPro" id="IPR052380">
    <property type="entry name" value="Viral_DNA_packaging_terminase"/>
</dbReference>
<dbReference type="InterPro" id="IPR006437">
    <property type="entry name" value="Phage_terminase_lsu"/>
</dbReference>
<feature type="domain" description="Phage terminase large subunit N-terminal" evidence="1">
    <location>
        <begin position="33"/>
        <end position="232"/>
    </location>
</feature>
<dbReference type="EMBL" id="CP032744">
    <property type="protein sequence ID" value="AYJ38940.1"/>
    <property type="molecule type" value="Genomic_DNA"/>
</dbReference>
<evidence type="ECO:0000259" key="2">
    <source>
        <dbReference type="Pfam" id="PF17288"/>
    </source>
</evidence>
<organism evidence="4 5">
    <name type="scientific">Lactiplantibacillus paraplantarum</name>
    <dbReference type="NCBI Taxonomy" id="60520"/>
    <lineage>
        <taxon>Bacteria</taxon>
        <taxon>Bacillati</taxon>
        <taxon>Bacillota</taxon>
        <taxon>Bacilli</taxon>
        <taxon>Lactobacillales</taxon>
        <taxon>Lactobacillaceae</taxon>
        <taxon>Lactiplantibacillus</taxon>
    </lineage>
</organism>
<dbReference type="Gene3D" id="3.40.50.300">
    <property type="entry name" value="P-loop containing nucleotide triphosphate hydrolases"/>
    <property type="match status" value="1"/>
</dbReference>
<evidence type="ECO:0000313" key="3">
    <source>
        <dbReference type="EMBL" id="AYJ38886.1"/>
    </source>
</evidence>
<evidence type="ECO:0000313" key="5">
    <source>
        <dbReference type="Proteomes" id="UP000277896"/>
    </source>
</evidence>
<proteinExistence type="predicted"/>
<dbReference type="InterPro" id="IPR035413">
    <property type="entry name" value="Terminase_L_C"/>
</dbReference>
<dbReference type="InterPro" id="IPR035412">
    <property type="entry name" value="Terminase_L_N"/>
</dbReference>
<name>A0AAD0TP70_9LACO</name>
<dbReference type="EMBL" id="CP032744">
    <property type="protein sequence ID" value="AYJ38886.1"/>
    <property type="molecule type" value="Genomic_DNA"/>
</dbReference>
<dbReference type="Pfam" id="PF04466">
    <property type="entry name" value="Terminase_3"/>
    <property type="match status" value="1"/>
</dbReference>
<dbReference type="PANTHER" id="PTHR39184:SF1">
    <property type="entry name" value="PBSX PHAGE TERMINASE LARGE SUBUNIT"/>
    <property type="match status" value="1"/>
</dbReference>